<evidence type="ECO:0000259" key="1">
    <source>
        <dbReference type="Pfam" id="PF00078"/>
    </source>
</evidence>
<feature type="non-terminal residue" evidence="2">
    <location>
        <position position="1"/>
    </location>
</feature>
<dbReference type="Pfam" id="PF00078">
    <property type="entry name" value="RVT_1"/>
    <property type="match status" value="1"/>
</dbReference>
<dbReference type="Gene3D" id="3.10.10.10">
    <property type="entry name" value="HIV Type 1 Reverse Transcriptase, subunit A, domain 1"/>
    <property type="match status" value="1"/>
</dbReference>
<dbReference type="EMBL" id="GDQN01009902">
    <property type="protein sequence ID" value="JAT81152.1"/>
    <property type="molecule type" value="Transcribed_RNA"/>
</dbReference>
<feature type="domain" description="Reverse transcriptase" evidence="1">
    <location>
        <begin position="151"/>
        <end position="221"/>
    </location>
</feature>
<reference evidence="2" key="1">
    <citation type="submission" date="2015-09" db="EMBL/GenBank/DDBJ databases">
        <title>De novo assembly of Pectinophora gossypiella (Pink Bollworm) gut transcriptome.</title>
        <authorList>
            <person name="Tassone E.E."/>
        </authorList>
    </citation>
    <scope>NUCLEOTIDE SEQUENCE</scope>
</reference>
<sequence>TITNGKGHLVVANLADSALTLKSQTVLARALPFVEKLNYNVNRITKDVAMLDPIQRSDIKIGSHVSSEVLDRLSNLLQSYRDCFALKLSEIGCAKDVEMSIELTDDRPVVYRPYRLSHAEREQVRSIIDELLENDIIQESNSDYASPILIVKKKSGEPRLCIDFRALNNKTKKDCFPLPLIDDQLTNLSGNCFFTTLDLASGYYQITMAEESRRLTGFVTP</sequence>
<dbReference type="CDD" id="cd01647">
    <property type="entry name" value="RT_LTR"/>
    <property type="match status" value="1"/>
</dbReference>
<dbReference type="GO" id="GO:0071897">
    <property type="term" value="P:DNA biosynthetic process"/>
    <property type="evidence" value="ECO:0007669"/>
    <property type="project" value="UniProtKB-ARBA"/>
</dbReference>
<dbReference type="PANTHER" id="PTHR24559:SF444">
    <property type="entry name" value="REVERSE TRANSCRIPTASE DOMAIN-CONTAINING PROTEIN"/>
    <property type="match status" value="1"/>
</dbReference>
<organism evidence="2">
    <name type="scientific">Pectinophora gossypiella</name>
    <name type="common">Cotton pink bollworm</name>
    <name type="synonym">Depressaria gossypiella</name>
    <dbReference type="NCBI Taxonomy" id="13191"/>
    <lineage>
        <taxon>Eukaryota</taxon>
        <taxon>Metazoa</taxon>
        <taxon>Ecdysozoa</taxon>
        <taxon>Arthropoda</taxon>
        <taxon>Hexapoda</taxon>
        <taxon>Insecta</taxon>
        <taxon>Pterygota</taxon>
        <taxon>Neoptera</taxon>
        <taxon>Endopterygota</taxon>
        <taxon>Lepidoptera</taxon>
        <taxon>Glossata</taxon>
        <taxon>Ditrysia</taxon>
        <taxon>Gelechioidea</taxon>
        <taxon>Gelechiidae</taxon>
        <taxon>Apatetrinae</taxon>
        <taxon>Pectinophora</taxon>
    </lineage>
</organism>
<accession>A0A1E1W2G9</accession>
<dbReference type="Gene3D" id="3.30.70.270">
    <property type="match status" value="1"/>
</dbReference>
<feature type="non-terminal residue" evidence="2">
    <location>
        <position position="221"/>
    </location>
</feature>
<proteinExistence type="predicted"/>
<dbReference type="InterPro" id="IPR043128">
    <property type="entry name" value="Rev_trsase/Diguanyl_cyclase"/>
</dbReference>
<dbReference type="InterPro" id="IPR043502">
    <property type="entry name" value="DNA/RNA_pol_sf"/>
</dbReference>
<dbReference type="InterPro" id="IPR053134">
    <property type="entry name" value="RNA-dir_DNA_polymerase"/>
</dbReference>
<gene>
    <name evidence="2" type="ORF">g.3496</name>
</gene>
<dbReference type="PANTHER" id="PTHR24559">
    <property type="entry name" value="TRANSPOSON TY3-I GAG-POL POLYPROTEIN"/>
    <property type="match status" value="1"/>
</dbReference>
<evidence type="ECO:0000313" key="2">
    <source>
        <dbReference type="EMBL" id="JAT81152.1"/>
    </source>
</evidence>
<dbReference type="AlphaFoldDB" id="A0A1E1W2G9"/>
<dbReference type="SUPFAM" id="SSF56672">
    <property type="entry name" value="DNA/RNA polymerases"/>
    <property type="match status" value="1"/>
</dbReference>
<name>A0A1E1W2G9_PECGO</name>
<protein>
    <recommendedName>
        <fullName evidence="1">Reverse transcriptase domain-containing protein</fullName>
    </recommendedName>
</protein>
<dbReference type="OrthoDB" id="115435at2759"/>
<dbReference type="InterPro" id="IPR000477">
    <property type="entry name" value="RT_dom"/>
</dbReference>